<dbReference type="Gene3D" id="3.40.50.2000">
    <property type="entry name" value="Glycogen Phosphorylase B"/>
    <property type="match status" value="1"/>
</dbReference>
<feature type="domain" description="Glycosyl transferase family 28 C-terminal" evidence="2">
    <location>
        <begin position="141"/>
        <end position="278"/>
    </location>
</feature>
<evidence type="ECO:0000256" key="1">
    <source>
        <dbReference type="PIRSR" id="PIRSR620023-2"/>
    </source>
</evidence>
<keyword evidence="3" id="KW-0808">Transferase</keyword>
<name>A0A0K1Q648_9BACT</name>
<keyword evidence="3" id="KW-0548">Nucleotidyltransferase</keyword>
<sequence>MCRSLSAKGAVVEFAISEPSAHVRSWIERAGYCVHSLADDGGTLRRVVRETDLVIADGYGFGPETHEALAGGGRVFCVIDDLGVPVRADVVVNGNLFAERLTYAGVPKTLLGPTYALVRDEFLQVRNESAVVRGERPRLLVTMGGSDPAGATEVVLRSLDEIDDADVRTIVGAANLRAAEIRELARRIERHHVEVVVDAQRMSEEMRWCDVAISAAGSTCLELSCVGVPAIVFAIADNQEPVAEEAARRGLMLSVGRFDAGLSARLVEALRGLMSDHAARGMMVERQRATVDGAGSERAAHALVEEVRRRGRSE</sequence>
<accession>A0A0K1Q648</accession>
<gene>
    <name evidence="3" type="ORF">AKJ09_07805</name>
</gene>
<evidence type="ECO:0000313" key="4">
    <source>
        <dbReference type="Proteomes" id="UP000064967"/>
    </source>
</evidence>
<proteinExistence type="predicted"/>
<dbReference type="Proteomes" id="UP000064967">
    <property type="component" value="Chromosome"/>
</dbReference>
<keyword evidence="4" id="KW-1185">Reference proteome</keyword>
<dbReference type="EMBL" id="CP012333">
    <property type="protein sequence ID" value="AKV01142.1"/>
    <property type="molecule type" value="Genomic_DNA"/>
</dbReference>
<dbReference type="Gene3D" id="3.40.50.11190">
    <property type="match status" value="1"/>
</dbReference>
<feature type="binding site" evidence="1">
    <location>
        <position position="222"/>
    </location>
    <ligand>
        <name>substrate</name>
    </ligand>
</feature>
<dbReference type="InterPro" id="IPR007235">
    <property type="entry name" value="Glyco_trans_28_C"/>
</dbReference>
<protein>
    <submittedName>
        <fullName evidence="3">N-Acetylneuraminate cytidylyltransferase</fullName>
    </submittedName>
</protein>
<dbReference type="AlphaFoldDB" id="A0A0K1Q648"/>
<dbReference type="PANTHER" id="PTHR21015:SF22">
    <property type="entry name" value="GLYCOSYLTRANSFERASE"/>
    <property type="match status" value="1"/>
</dbReference>
<feature type="binding site" evidence="1">
    <location>
        <position position="119"/>
    </location>
    <ligand>
        <name>substrate</name>
    </ligand>
</feature>
<dbReference type="PANTHER" id="PTHR21015">
    <property type="entry name" value="UDP-N-ACETYLGLUCOSAMINE--N-ACETYLMURAMYL-(PENTAPEPTIDE) PYROPHOSPHORYL-UNDECAPRENOL N-ACETYLGLUCOSAMINE TRANSFERASE 1"/>
    <property type="match status" value="1"/>
</dbReference>
<reference evidence="3 4" key="1">
    <citation type="submission" date="2015-08" db="EMBL/GenBank/DDBJ databases">
        <authorList>
            <person name="Babu N.S."/>
            <person name="Beckwith C.J."/>
            <person name="Beseler K.G."/>
            <person name="Brison A."/>
            <person name="Carone J.V."/>
            <person name="Caskin T.P."/>
            <person name="Diamond M."/>
            <person name="Durham M.E."/>
            <person name="Foxe J.M."/>
            <person name="Go M."/>
            <person name="Henderson B.A."/>
            <person name="Jones I.B."/>
            <person name="McGettigan J.A."/>
            <person name="Micheletti S.J."/>
            <person name="Nasrallah M.E."/>
            <person name="Ortiz D."/>
            <person name="Piller C.R."/>
            <person name="Privatt S.R."/>
            <person name="Schneider S.L."/>
            <person name="Sharp S."/>
            <person name="Smith T.C."/>
            <person name="Stanton J.D."/>
            <person name="Ullery H.E."/>
            <person name="Wilson R.J."/>
            <person name="Serrano M.G."/>
            <person name="Buck G."/>
            <person name="Lee V."/>
            <person name="Wang Y."/>
            <person name="Carvalho R."/>
            <person name="Voegtly L."/>
            <person name="Shi R."/>
            <person name="Duckworth R."/>
            <person name="Johnson A."/>
            <person name="Loviza R."/>
            <person name="Walstead R."/>
            <person name="Shah Z."/>
            <person name="Kiflezghi M."/>
            <person name="Wade K."/>
            <person name="Ball S.L."/>
            <person name="Bradley K.W."/>
            <person name="Asai D.J."/>
            <person name="Bowman C.A."/>
            <person name="Russell D.A."/>
            <person name="Pope W.H."/>
            <person name="Jacobs-Sera D."/>
            <person name="Hendrix R.W."/>
            <person name="Hatfull G.F."/>
        </authorList>
    </citation>
    <scope>NUCLEOTIDE SEQUENCE [LARGE SCALE GENOMIC DNA]</scope>
    <source>
        <strain evidence="3 4">DSM 27648</strain>
    </source>
</reference>
<evidence type="ECO:0000313" key="3">
    <source>
        <dbReference type="EMBL" id="AKV01142.1"/>
    </source>
</evidence>
<dbReference type="SUPFAM" id="SSF53756">
    <property type="entry name" value="UDP-Glycosyltransferase/glycogen phosphorylase"/>
    <property type="match status" value="1"/>
</dbReference>
<dbReference type="NCBIfam" id="TIGR03590">
    <property type="entry name" value="PseG"/>
    <property type="match status" value="1"/>
</dbReference>
<dbReference type="GO" id="GO:0016779">
    <property type="term" value="F:nucleotidyltransferase activity"/>
    <property type="evidence" value="ECO:0007669"/>
    <property type="project" value="UniProtKB-KW"/>
</dbReference>
<organism evidence="3 4">
    <name type="scientific">Labilithrix luteola</name>
    <dbReference type="NCBI Taxonomy" id="1391654"/>
    <lineage>
        <taxon>Bacteria</taxon>
        <taxon>Pseudomonadati</taxon>
        <taxon>Myxococcota</taxon>
        <taxon>Polyangia</taxon>
        <taxon>Polyangiales</taxon>
        <taxon>Labilitrichaceae</taxon>
        <taxon>Labilithrix</taxon>
    </lineage>
</organism>
<dbReference type="Pfam" id="PF04101">
    <property type="entry name" value="Glyco_tran_28_C"/>
    <property type="match status" value="1"/>
</dbReference>
<dbReference type="InterPro" id="IPR020023">
    <property type="entry name" value="PseG"/>
</dbReference>
<evidence type="ECO:0000259" key="2">
    <source>
        <dbReference type="Pfam" id="PF04101"/>
    </source>
</evidence>
<dbReference type="STRING" id="1391654.AKJ09_07805"/>
<dbReference type="KEGG" id="llu:AKJ09_07805"/>
<dbReference type="GO" id="GO:0016758">
    <property type="term" value="F:hexosyltransferase activity"/>
    <property type="evidence" value="ECO:0007669"/>
    <property type="project" value="InterPro"/>
</dbReference>